<dbReference type="AlphaFoldDB" id="A0A1M5J786"/>
<accession>A0A1M5J786</accession>
<evidence type="ECO:0000313" key="2">
    <source>
        <dbReference type="Proteomes" id="UP000184480"/>
    </source>
</evidence>
<proteinExistence type="predicted"/>
<sequence length="38" mass="4286">MNPATLPSIGYIISNSNTHYYCAFYNYINNLHFGNSLG</sequence>
<dbReference type="EMBL" id="FQUC01000022">
    <property type="protein sequence ID" value="SHG36100.1"/>
    <property type="molecule type" value="Genomic_DNA"/>
</dbReference>
<organism evidence="1 2">
    <name type="scientific">Dysgonomonas macrotermitis</name>
    <dbReference type="NCBI Taxonomy" id="1346286"/>
    <lineage>
        <taxon>Bacteria</taxon>
        <taxon>Pseudomonadati</taxon>
        <taxon>Bacteroidota</taxon>
        <taxon>Bacteroidia</taxon>
        <taxon>Bacteroidales</taxon>
        <taxon>Dysgonomonadaceae</taxon>
        <taxon>Dysgonomonas</taxon>
    </lineage>
</organism>
<reference evidence="2" key="1">
    <citation type="submission" date="2016-11" db="EMBL/GenBank/DDBJ databases">
        <authorList>
            <person name="Varghese N."/>
            <person name="Submissions S."/>
        </authorList>
    </citation>
    <scope>NUCLEOTIDE SEQUENCE [LARGE SCALE GENOMIC DNA]</scope>
    <source>
        <strain evidence="2">DSM 27370</strain>
    </source>
</reference>
<gene>
    <name evidence="1" type="ORF">SAMN05444362_12220</name>
</gene>
<name>A0A1M5J786_9BACT</name>
<keyword evidence="2" id="KW-1185">Reference proteome</keyword>
<evidence type="ECO:0000313" key="1">
    <source>
        <dbReference type="EMBL" id="SHG36100.1"/>
    </source>
</evidence>
<dbReference type="Proteomes" id="UP000184480">
    <property type="component" value="Unassembled WGS sequence"/>
</dbReference>
<protein>
    <submittedName>
        <fullName evidence="1">Uncharacterized protein</fullName>
    </submittedName>
</protein>